<keyword evidence="3" id="KW-0614">Plasmid</keyword>
<organism evidence="3 4">
    <name type="scientific">Rhizobium etli</name>
    <dbReference type="NCBI Taxonomy" id="29449"/>
    <lineage>
        <taxon>Bacteria</taxon>
        <taxon>Pseudomonadati</taxon>
        <taxon>Pseudomonadota</taxon>
        <taxon>Alphaproteobacteria</taxon>
        <taxon>Hyphomicrobiales</taxon>
        <taxon>Rhizobiaceae</taxon>
        <taxon>Rhizobium/Agrobacterium group</taxon>
        <taxon>Rhizobium</taxon>
    </lineage>
</organism>
<dbReference type="AlphaFoldDB" id="A0AAN1BL47"/>
<dbReference type="InterPro" id="IPR009057">
    <property type="entry name" value="Homeodomain-like_sf"/>
</dbReference>
<reference evidence="3 4" key="1">
    <citation type="submission" date="2017-04" db="EMBL/GenBank/DDBJ databases">
        <title>Complete genome sequences of Rhizobium genomic linages associated to common bean (phaseolus vulgaris).</title>
        <authorList>
            <person name="Santamaria R.I."/>
            <person name="Bustos P."/>
            <person name="Perez-Carrascal O."/>
            <person name="Martinez-Flores I."/>
            <person name="Juarez S."/>
            <person name="Lozano L."/>
            <person name="Miranda F."/>
            <person name="Vinuesa P."/>
            <person name="Martinez-Romero E."/>
            <person name="Cevallos M.A."/>
            <person name="Romero D."/>
            <person name="Davila G."/>
            <person name="Gonzalez V."/>
        </authorList>
    </citation>
    <scope>NUCLEOTIDE SEQUENCE [LARGE SCALE GENOMIC DNA]</scope>
    <source>
        <strain evidence="3 4">NXC12</strain>
        <plasmid evidence="4">pretnxc12d</plasmid>
    </source>
</reference>
<accession>A0AAN1BL47</accession>
<dbReference type="Pfam" id="PF13551">
    <property type="entry name" value="HTH_29"/>
    <property type="match status" value="1"/>
</dbReference>
<dbReference type="RefSeq" id="WP_338049863.1">
    <property type="nucleotide sequence ID" value="NZ_CP020910.1"/>
</dbReference>
<dbReference type="InterPro" id="IPR025959">
    <property type="entry name" value="Winged_HTH_dom"/>
</dbReference>
<dbReference type="Pfam" id="PF13592">
    <property type="entry name" value="HTH_33"/>
    <property type="match status" value="1"/>
</dbReference>
<geneLocation type="plasmid" evidence="4">
    <name>pretnxc12d</name>
</geneLocation>
<evidence type="ECO:0000313" key="4">
    <source>
        <dbReference type="Proteomes" id="UP000194159"/>
    </source>
</evidence>
<protein>
    <submittedName>
        <fullName evidence="3">IS630 family insertion sequence transposase protein</fullName>
    </submittedName>
</protein>
<evidence type="ECO:0000259" key="2">
    <source>
        <dbReference type="Pfam" id="PF13592"/>
    </source>
</evidence>
<evidence type="ECO:0000256" key="1">
    <source>
        <dbReference type="SAM" id="MobiDB-lite"/>
    </source>
</evidence>
<proteinExistence type="predicted"/>
<dbReference type="SUPFAM" id="SSF46689">
    <property type="entry name" value="Homeodomain-like"/>
    <property type="match status" value="1"/>
</dbReference>
<feature type="region of interest" description="Disordered" evidence="1">
    <location>
        <begin position="145"/>
        <end position="179"/>
    </location>
</feature>
<dbReference type="Proteomes" id="UP000194159">
    <property type="component" value="Plasmid pRetNXC12d"/>
</dbReference>
<sequence>MGSALSLRSDFDGSMLRRLARQTRDADQARRLLSLAYDGGSRADAARLGSVTVQIVRDWVVRFNTRGPDGLINGKAPGKPSLLNDEQRTALAQAIERGPTPYLDGVVRWRLCDLAQWIWEEFRISVSEETLGREVRAMGYRKLSARPRHHAQDPEAAEAFKKTSPPLWQKSPPVPPRAK</sequence>
<feature type="domain" description="Winged helix-turn helix" evidence="2">
    <location>
        <begin position="106"/>
        <end position="164"/>
    </location>
</feature>
<feature type="compositionally biased region" description="Basic and acidic residues" evidence="1">
    <location>
        <begin position="150"/>
        <end position="161"/>
    </location>
</feature>
<gene>
    <name evidence="3" type="ORF">NXC12_PD00162</name>
</gene>
<name>A0AAN1BL47_RHIET</name>
<evidence type="ECO:0000313" key="3">
    <source>
        <dbReference type="EMBL" id="ARQ13264.1"/>
    </source>
</evidence>
<dbReference type="EMBL" id="CP020910">
    <property type="protein sequence ID" value="ARQ13264.1"/>
    <property type="molecule type" value="Genomic_DNA"/>
</dbReference>